<evidence type="ECO:0000313" key="3">
    <source>
        <dbReference type="EMBL" id="QKE93752.1"/>
    </source>
</evidence>
<keyword evidence="4" id="KW-1185">Reference proteome</keyword>
<evidence type="ECO:0000256" key="2">
    <source>
        <dbReference type="ARBA" id="ARBA00023002"/>
    </source>
</evidence>
<dbReference type="RefSeq" id="WP_171834197.1">
    <property type="nucleotide sequence ID" value="NZ_CP053711.1"/>
</dbReference>
<gene>
    <name evidence="3" type="ORF">HN018_26865</name>
</gene>
<proteinExistence type="inferred from homology"/>
<dbReference type="PANTHER" id="PTHR24320">
    <property type="entry name" value="RETINOL DEHYDROGENASE"/>
    <property type="match status" value="1"/>
</dbReference>
<evidence type="ECO:0000256" key="1">
    <source>
        <dbReference type="ARBA" id="ARBA00006484"/>
    </source>
</evidence>
<dbReference type="AlphaFoldDB" id="A0A6M8HZD4"/>
<keyword evidence="2" id="KW-0560">Oxidoreductase</keyword>
<dbReference type="InterPro" id="IPR036291">
    <property type="entry name" value="NAD(P)-bd_dom_sf"/>
</dbReference>
<name>A0A6M8HZD4_9PROT</name>
<dbReference type="Proteomes" id="UP000500767">
    <property type="component" value="Plasmid unnamed4"/>
</dbReference>
<dbReference type="PANTHER" id="PTHR24320:SF152">
    <property type="entry name" value="SHORT-CHAIN DEHYDROGENASE_REDUCTASE FAMILY PROTEIN"/>
    <property type="match status" value="1"/>
</dbReference>
<comment type="similarity">
    <text evidence="1">Belongs to the short-chain dehydrogenases/reductases (SDR) family.</text>
</comment>
<protein>
    <submittedName>
        <fullName evidence="3">SDR family NAD(P)-dependent oxidoreductase</fullName>
    </submittedName>
</protein>
<dbReference type="GO" id="GO:0016491">
    <property type="term" value="F:oxidoreductase activity"/>
    <property type="evidence" value="ECO:0007669"/>
    <property type="project" value="UniProtKB-KW"/>
</dbReference>
<evidence type="ECO:0000313" key="4">
    <source>
        <dbReference type="Proteomes" id="UP000500767"/>
    </source>
</evidence>
<dbReference type="KEGG" id="lck:HN018_26865"/>
<geneLocation type="plasmid" evidence="3 4">
    <name>unnamed4</name>
</geneLocation>
<dbReference type="Gene3D" id="3.40.50.720">
    <property type="entry name" value="NAD(P)-binding Rossmann-like Domain"/>
    <property type="match status" value="1"/>
</dbReference>
<reference evidence="3 4" key="1">
    <citation type="journal article" date="2014" name="World J. Microbiol. Biotechnol.">
        <title>Biodiversity and physiological characteristics of Antarctic and Arctic lichens-associated bacteria.</title>
        <authorList>
            <person name="Lee Y.M."/>
            <person name="Kim E.H."/>
            <person name="Lee H.K."/>
            <person name="Hong S.G."/>
        </authorList>
    </citation>
    <scope>NUCLEOTIDE SEQUENCE [LARGE SCALE GENOMIC DNA]</scope>
    <source>
        <strain evidence="3 4">PAMC 26569</strain>
        <plasmid evidence="3">unnamed4</plasmid>
    </source>
</reference>
<dbReference type="Pfam" id="PF00106">
    <property type="entry name" value="adh_short"/>
    <property type="match status" value="1"/>
</dbReference>
<dbReference type="EMBL" id="CP053711">
    <property type="protein sequence ID" value="QKE93752.1"/>
    <property type="molecule type" value="Genomic_DNA"/>
</dbReference>
<accession>A0A6M8HZD4</accession>
<keyword evidence="3" id="KW-0614">Plasmid</keyword>
<dbReference type="SUPFAM" id="SSF51735">
    <property type="entry name" value="NAD(P)-binding Rossmann-fold domains"/>
    <property type="match status" value="1"/>
</dbReference>
<organism evidence="3 4">
    <name type="scientific">Lichenicola cladoniae</name>
    <dbReference type="NCBI Taxonomy" id="1484109"/>
    <lineage>
        <taxon>Bacteria</taxon>
        <taxon>Pseudomonadati</taxon>
        <taxon>Pseudomonadota</taxon>
        <taxon>Alphaproteobacteria</taxon>
        <taxon>Acetobacterales</taxon>
        <taxon>Acetobacteraceae</taxon>
        <taxon>Lichenicola</taxon>
    </lineage>
</organism>
<sequence length="323" mass="34672">MPTILITGGHSGIGLECSKQLIAKPRVTLLLAGRDLDRMEVAAQQLRAKGGEVKLLEMDVSSLTSVRTAAARCRTMLDSGEIEELQAVLCNAGAQFMGPVSYSPDGYEMTFATNCLGHFLLIELLIDKVAQKGRVVYTASGTHDPDTADGKVVGKAAEPDALVLIDVGKGGDKPLSTGVRYTTSKLCDILYVHEMDKRLRRANSSIVPIAFDPGSVAGTGLLRTHPKPVQVLAKTSLMKWVMRRMGITMSSVEFSGAALAKLAVDPAYATGSGKYFQAKDDRFTEQRSSIKSYDVAAALKLWTDSEALVHLRPDERSALLSAG</sequence>
<dbReference type="InterPro" id="IPR002347">
    <property type="entry name" value="SDR_fam"/>
</dbReference>